<comment type="caution">
    <text evidence="1">The sequence shown here is derived from an EMBL/GenBank/DDBJ whole genome shotgun (WGS) entry which is preliminary data.</text>
</comment>
<gene>
    <name evidence="1" type="ORF">HAX54_014491</name>
</gene>
<feature type="non-terminal residue" evidence="1">
    <location>
        <position position="107"/>
    </location>
</feature>
<dbReference type="EMBL" id="JACEIK010000019">
    <property type="protein sequence ID" value="MCD7446720.1"/>
    <property type="molecule type" value="Genomic_DNA"/>
</dbReference>
<organism evidence="1 2">
    <name type="scientific">Datura stramonium</name>
    <name type="common">Jimsonweed</name>
    <name type="synonym">Common thornapple</name>
    <dbReference type="NCBI Taxonomy" id="4076"/>
    <lineage>
        <taxon>Eukaryota</taxon>
        <taxon>Viridiplantae</taxon>
        <taxon>Streptophyta</taxon>
        <taxon>Embryophyta</taxon>
        <taxon>Tracheophyta</taxon>
        <taxon>Spermatophyta</taxon>
        <taxon>Magnoliopsida</taxon>
        <taxon>eudicotyledons</taxon>
        <taxon>Gunneridae</taxon>
        <taxon>Pentapetalae</taxon>
        <taxon>asterids</taxon>
        <taxon>lamiids</taxon>
        <taxon>Solanales</taxon>
        <taxon>Solanaceae</taxon>
        <taxon>Solanoideae</taxon>
        <taxon>Datureae</taxon>
        <taxon>Datura</taxon>
    </lineage>
</organism>
<sequence length="107" mass="12035">MILLKGKTSGFDTCYCKNGEKLFIKLSVLSLKIQESRNCSLNCIRKLPVFREIEADYFSSFPSCDEVNVQFRDEEPLGSCGQACYAFDSIPGSSSLSQPWGYIDKLK</sequence>
<evidence type="ECO:0000313" key="1">
    <source>
        <dbReference type="EMBL" id="MCD7446720.1"/>
    </source>
</evidence>
<evidence type="ECO:0000313" key="2">
    <source>
        <dbReference type="Proteomes" id="UP000823775"/>
    </source>
</evidence>
<name>A0ABS8RL32_DATST</name>
<protein>
    <submittedName>
        <fullName evidence="1">Uncharacterized protein</fullName>
    </submittedName>
</protein>
<reference evidence="1 2" key="1">
    <citation type="journal article" date="2021" name="BMC Genomics">
        <title>Datura genome reveals duplications of psychoactive alkaloid biosynthetic genes and high mutation rate following tissue culture.</title>
        <authorList>
            <person name="Rajewski A."/>
            <person name="Carter-House D."/>
            <person name="Stajich J."/>
            <person name="Litt A."/>
        </authorList>
    </citation>
    <scope>NUCLEOTIDE SEQUENCE [LARGE SCALE GENOMIC DNA]</scope>
    <source>
        <strain evidence="1">AR-01</strain>
    </source>
</reference>
<keyword evidence="2" id="KW-1185">Reference proteome</keyword>
<accession>A0ABS8RL32</accession>
<dbReference type="Proteomes" id="UP000823775">
    <property type="component" value="Unassembled WGS sequence"/>
</dbReference>
<proteinExistence type="predicted"/>